<keyword evidence="11 18" id="KW-0808">Transferase</keyword>
<evidence type="ECO:0000256" key="5">
    <source>
        <dbReference type="ARBA" id="ARBA00004692"/>
    </source>
</evidence>
<keyword evidence="15" id="KW-0342">GTP-binding</keyword>
<evidence type="ECO:0000256" key="10">
    <source>
        <dbReference type="ARBA" id="ARBA00022573"/>
    </source>
</evidence>
<comment type="function">
    <text evidence="4">Catalyzes ATP-dependent phosphorylation of adenosylcobinamide and addition of GMP to adenosylcobinamide phosphate.</text>
</comment>
<accession>A0ABT6F336</accession>
<keyword evidence="19" id="KW-1185">Reference proteome</keyword>
<evidence type="ECO:0000256" key="13">
    <source>
        <dbReference type="ARBA" id="ARBA00022777"/>
    </source>
</evidence>
<sequence length="211" mass="23451">MGRHIPHLAEILSILSRILKKSSQRPDTLCPTQAGLKTLVTGPARSGKSEWAESLASHTQQSVCYVATAIAHPQDREWQDRIRQHQMRRPPDWRLVEVPYDLSQSLRDNSGVQTCLLIDSLGTWVANTLESSASAWQGQMAELKNTVKTLPGTVIFVAEETSWGVIPAYASGRLFRDRLGGLIQHLSREMDQVFLVAGGYALPLHQLGYPL</sequence>
<evidence type="ECO:0000256" key="12">
    <source>
        <dbReference type="ARBA" id="ARBA00022741"/>
    </source>
</evidence>
<organism evidence="18 19">
    <name type="scientific">Candidatus Synechococcus calcipolaris G9</name>
    <dbReference type="NCBI Taxonomy" id="1497997"/>
    <lineage>
        <taxon>Bacteria</taxon>
        <taxon>Bacillati</taxon>
        <taxon>Cyanobacteriota</taxon>
        <taxon>Cyanophyceae</taxon>
        <taxon>Synechococcales</taxon>
        <taxon>Synechococcaceae</taxon>
        <taxon>Synechococcus</taxon>
    </lineage>
</organism>
<dbReference type="Pfam" id="PF02283">
    <property type="entry name" value="CobU"/>
    <property type="match status" value="1"/>
</dbReference>
<evidence type="ECO:0000256" key="11">
    <source>
        <dbReference type="ARBA" id="ARBA00022679"/>
    </source>
</evidence>
<keyword evidence="10" id="KW-0169">Cobalamin biosynthesis</keyword>
<keyword evidence="14" id="KW-0067">ATP-binding</keyword>
<comment type="similarity">
    <text evidence="7">Belongs to the CobU/CobP family.</text>
</comment>
<dbReference type="NCBIfam" id="NF004469">
    <property type="entry name" value="PRK05800.1"/>
    <property type="match status" value="1"/>
</dbReference>
<dbReference type="SUPFAM" id="SSF52540">
    <property type="entry name" value="P-loop containing nucleoside triphosphate hydrolases"/>
    <property type="match status" value="1"/>
</dbReference>
<keyword evidence="18" id="KW-0548">Nucleotidyltransferase</keyword>
<dbReference type="RefSeq" id="WP_277868157.1">
    <property type="nucleotide sequence ID" value="NZ_JAKKUT010000008.1"/>
</dbReference>
<evidence type="ECO:0000256" key="4">
    <source>
        <dbReference type="ARBA" id="ARBA00003889"/>
    </source>
</evidence>
<comment type="caution">
    <text evidence="18">The sequence shown here is derived from an EMBL/GenBank/DDBJ whole genome shotgun (WGS) entry which is preliminary data.</text>
</comment>
<evidence type="ECO:0000256" key="6">
    <source>
        <dbReference type="ARBA" id="ARBA00005159"/>
    </source>
</evidence>
<evidence type="ECO:0000256" key="16">
    <source>
        <dbReference type="ARBA" id="ARBA00029570"/>
    </source>
</evidence>
<evidence type="ECO:0000256" key="7">
    <source>
        <dbReference type="ARBA" id="ARBA00007490"/>
    </source>
</evidence>
<evidence type="ECO:0000313" key="18">
    <source>
        <dbReference type="EMBL" id="MDG2992234.1"/>
    </source>
</evidence>
<dbReference type="PANTHER" id="PTHR34848">
    <property type="match status" value="1"/>
</dbReference>
<proteinExistence type="inferred from homology"/>
<evidence type="ECO:0000256" key="14">
    <source>
        <dbReference type="ARBA" id="ARBA00022840"/>
    </source>
</evidence>
<evidence type="ECO:0000256" key="9">
    <source>
        <dbReference type="ARBA" id="ARBA00012523"/>
    </source>
</evidence>
<dbReference type="PANTHER" id="PTHR34848:SF1">
    <property type="entry name" value="BIFUNCTIONAL ADENOSYLCOBALAMIN BIOSYNTHESIS PROTEIN COBU"/>
    <property type="match status" value="1"/>
</dbReference>
<evidence type="ECO:0000313" key="19">
    <source>
        <dbReference type="Proteomes" id="UP001154265"/>
    </source>
</evidence>
<comment type="catalytic activity">
    <reaction evidence="2">
        <text>adenosylcob(III)inamide phosphate + GTP + H(+) = adenosylcob(III)inamide-GDP + diphosphate</text>
        <dbReference type="Rhea" id="RHEA:22712"/>
        <dbReference type="ChEBI" id="CHEBI:15378"/>
        <dbReference type="ChEBI" id="CHEBI:33019"/>
        <dbReference type="ChEBI" id="CHEBI:37565"/>
        <dbReference type="ChEBI" id="CHEBI:58502"/>
        <dbReference type="ChEBI" id="CHEBI:60487"/>
        <dbReference type="EC" id="2.7.7.62"/>
    </reaction>
</comment>
<dbReference type="InterPro" id="IPR027417">
    <property type="entry name" value="P-loop_NTPase"/>
</dbReference>
<reference evidence="18" key="2">
    <citation type="submission" date="2022-01" db="EMBL/GenBank/DDBJ databases">
        <authorList>
            <person name="Zivanovic Y."/>
            <person name="Moreira D."/>
            <person name="Lopez-Garcia P."/>
        </authorList>
    </citation>
    <scope>NUCLEOTIDE SEQUENCE</scope>
    <source>
        <strain evidence="18">G9</strain>
    </source>
</reference>
<dbReference type="InterPro" id="IPR003203">
    <property type="entry name" value="CobU/CobP"/>
</dbReference>
<gene>
    <name evidence="18" type="primary">cobU</name>
    <name evidence="18" type="ORF">L3556_15045</name>
</gene>
<dbReference type="GO" id="GO:0043752">
    <property type="term" value="F:adenosylcobinamide kinase activity"/>
    <property type="evidence" value="ECO:0007669"/>
    <property type="project" value="UniProtKB-EC"/>
</dbReference>
<protein>
    <recommendedName>
        <fullName evidence="16">Adenosylcobinamide kinase</fullName>
        <ecNumber evidence="8">2.7.1.156</ecNumber>
        <ecNumber evidence="9">2.7.7.62</ecNumber>
    </recommendedName>
    <alternativeName>
        <fullName evidence="17">Adenosylcobinamide-phosphate guanylyltransferase</fullName>
    </alternativeName>
</protein>
<reference evidence="18" key="1">
    <citation type="journal article" date="2022" name="Genome Biol. Evol.">
        <title>A New Gene Family Diagnostic for Intracellular Biomineralization of Amorphous Ca Carbonates by Cyanobacteria.</title>
        <authorList>
            <person name="Benzerara K."/>
            <person name="Duprat E."/>
            <person name="Bitard-Feildel T."/>
            <person name="Caumes G."/>
            <person name="Cassier-Chauvat C."/>
            <person name="Chauvat F."/>
            <person name="Dezi M."/>
            <person name="Diop S.I."/>
            <person name="Gaschignard G."/>
            <person name="Gorgen S."/>
            <person name="Gugger M."/>
            <person name="Lopez-Garcia P."/>
            <person name="Millet M."/>
            <person name="Skouri-Panet F."/>
            <person name="Moreira D."/>
            <person name="Callebaut I."/>
        </authorList>
    </citation>
    <scope>NUCLEOTIDE SEQUENCE</scope>
    <source>
        <strain evidence="18">G9</strain>
    </source>
</reference>
<evidence type="ECO:0000256" key="1">
    <source>
        <dbReference type="ARBA" id="ARBA00000312"/>
    </source>
</evidence>
<dbReference type="Gene3D" id="3.40.50.300">
    <property type="entry name" value="P-loop containing nucleotide triphosphate hydrolases"/>
    <property type="match status" value="1"/>
</dbReference>
<evidence type="ECO:0000256" key="3">
    <source>
        <dbReference type="ARBA" id="ARBA00001522"/>
    </source>
</evidence>
<comment type="catalytic activity">
    <reaction evidence="1">
        <text>adenosylcob(III)inamide + ATP = adenosylcob(III)inamide phosphate + ADP + H(+)</text>
        <dbReference type="Rhea" id="RHEA:15769"/>
        <dbReference type="ChEBI" id="CHEBI:2480"/>
        <dbReference type="ChEBI" id="CHEBI:15378"/>
        <dbReference type="ChEBI" id="CHEBI:30616"/>
        <dbReference type="ChEBI" id="CHEBI:58502"/>
        <dbReference type="ChEBI" id="CHEBI:456216"/>
        <dbReference type="EC" id="2.7.1.156"/>
    </reaction>
</comment>
<name>A0ABT6F336_9SYNE</name>
<evidence type="ECO:0000256" key="15">
    <source>
        <dbReference type="ARBA" id="ARBA00023134"/>
    </source>
</evidence>
<dbReference type="Proteomes" id="UP001154265">
    <property type="component" value="Unassembled WGS sequence"/>
</dbReference>
<evidence type="ECO:0000256" key="2">
    <source>
        <dbReference type="ARBA" id="ARBA00000711"/>
    </source>
</evidence>
<dbReference type="GO" id="GO:0008820">
    <property type="term" value="F:cobinamide phosphate guanylyltransferase activity"/>
    <property type="evidence" value="ECO:0007669"/>
    <property type="project" value="UniProtKB-EC"/>
</dbReference>
<dbReference type="EMBL" id="JAKKUT010000008">
    <property type="protein sequence ID" value="MDG2992234.1"/>
    <property type="molecule type" value="Genomic_DNA"/>
</dbReference>
<comment type="pathway">
    <text evidence="5">Cofactor biosynthesis; adenosylcobalamin biosynthesis; adenosylcobalamin from cob(II)yrinate a,c-diamide: step 6/7.</text>
</comment>
<evidence type="ECO:0000256" key="17">
    <source>
        <dbReference type="ARBA" id="ARBA00030571"/>
    </source>
</evidence>
<comment type="catalytic activity">
    <reaction evidence="3">
        <text>adenosylcob(III)inamide + GTP = adenosylcob(III)inamide phosphate + GDP + H(+)</text>
        <dbReference type="Rhea" id="RHEA:15765"/>
        <dbReference type="ChEBI" id="CHEBI:2480"/>
        <dbReference type="ChEBI" id="CHEBI:15378"/>
        <dbReference type="ChEBI" id="CHEBI:37565"/>
        <dbReference type="ChEBI" id="CHEBI:58189"/>
        <dbReference type="ChEBI" id="CHEBI:58502"/>
        <dbReference type="EC" id="2.7.1.156"/>
    </reaction>
</comment>
<dbReference type="CDD" id="cd00544">
    <property type="entry name" value="CobU"/>
    <property type="match status" value="1"/>
</dbReference>
<dbReference type="EC" id="2.7.1.156" evidence="8"/>
<dbReference type="EC" id="2.7.7.62" evidence="9"/>
<comment type="pathway">
    <text evidence="6">Cofactor biosynthesis; adenosylcobalamin biosynthesis; adenosylcobalamin from cob(II)yrinate a,c-diamide: step 5/7.</text>
</comment>
<evidence type="ECO:0000256" key="8">
    <source>
        <dbReference type="ARBA" id="ARBA00012016"/>
    </source>
</evidence>
<keyword evidence="13 18" id="KW-0418">Kinase</keyword>
<keyword evidence="12" id="KW-0547">Nucleotide-binding</keyword>